<dbReference type="GO" id="GO:0000156">
    <property type="term" value="F:phosphorelay response regulator activity"/>
    <property type="evidence" value="ECO:0007669"/>
    <property type="project" value="InterPro"/>
</dbReference>
<dbReference type="PROSITE" id="PS50110">
    <property type="entry name" value="RESPONSE_REGULATORY"/>
    <property type="match status" value="1"/>
</dbReference>
<gene>
    <name evidence="4" type="ORF">TBC1_111420</name>
</gene>
<dbReference type="RefSeq" id="WP_062040161.1">
    <property type="nucleotide sequence ID" value="NZ_DF968182.1"/>
</dbReference>
<dbReference type="InterPro" id="IPR011006">
    <property type="entry name" value="CheY-like_superfamily"/>
</dbReference>
<dbReference type="SMART" id="SM00448">
    <property type="entry name" value="REC"/>
    <property type="match status" value="1"/>
</dbReference>
<dbReference type="InterPro" id="IPR046947">
    <property type="entry name" value="LytR-like"/>
</dbReference>
<evidence type="ECO:0000259" key="3">
    <source>
        <dbReference type="PROSITE" id="PS50930"/>
    </source>
</evidence>
<dbReference type="SUPFAM" id="SSF52172">
    <property type="entry name" value="CheY-like"/>
    <property type="match status" value="1"/>
</dbReference>
<name>A0A0S7C1M4_9BACT</name>
<dbReference type="AlphaFoldDB" id="A0A0S7C1M4"/>
<dbReference type="InterPro" id="IPR007492">
    <property type="entry name" value="LytTR_DNA-bd_dom"/>
</dbReference>
<proteinExistence type="predicted"/>
<evidence type="ECO:0000313" key="4">
    <source>
        <dbReference type="EMBL" id="GAP43270.1"/>
    </source>
</evidence>
<dbReference type="SMART" id="SM00850">
    <property type="entry name" value="LytTR"/>
    <property type="match status" value="1"/>
</dbReference>
<dbReference type="InterPro" id="IPR001789">
    <property type="entry name" value="Sig_transdc_resp-reg_receiver"/>
</dbReference>
<dbReference type="Pfam" id="PF04397">
    <property type="entry name" value="LytTR"/>
    <property type="match status" value="1"/>
</dbReference>
<dbReference type="CDD" id="cd17532">
    <property type="entry name" value="REC_LytTR_AlgR-like"/>
    <property type="match status" value="1"/>
</dbReference>
<dbReference type="PANTHER" id="PTHR37299:SF1">
    <property type="entry name" value="STAGE 0 SPORULATION PROTEIN A HOMOLOG"/>
    <property type="match status" value="1"/>
</dbReference>
<dbReference type="EMBL" id="DF968182">
    <property type="protein sequence ID" value="GAP43270.1"/>
    <property type="molecule type" value="Genomic_DNA"/>
</dbReference>
<feature type="modified residue" description="4-aspartylphosphate" evidence="1">
    <location>
        <position position="56"/>
    </location>
</feature>
<dbReference type="PANTHER" id="PTHR37299">
    <property type="entry name" value="TRANSCRIPTIONAL REGULATOR-RELATED"/>
    <property type="match status" value="1"/>
</dbReference>
<reference evidence="4" key="1">
    <citation type="journal article" date="2015" name="Genome Announc.">
        <title>Draft Genome Sequence of Bacteroidales Strain TBC1, a Novel Isolate from a Methanogenic Wastewater Treatment System.</title>
        <authorList>
            <person name="Tourlousse D.M."/>
            <person name="Matsuura N."/>
            <person name="Sun L."/>
            <person name="Toyonaga M."/>
            <person name="Kuroda K."/>
            <person name="Ohashi A."/>
            <person name="Cruz R."/>
            <person name="Yamaguchi T."/>
            <person name="Sekiguchi Y."/>
        </authorList>
    </citation>
    <scope>NUCLEOTIDE SEQUENCE [LARGE SCALE GENOMIC DNA]</scope>
    <source>
        <strain evidence="4">TBC1</strain>
    </source>
</reference>
<sequence>MSKIKVLIIDDEPPARDLVKHYLKDFPALEIAGECENGFEALKAIQELKPQLIFLDIQMPKINGFELLELLTDPPPIIFTTAYDEFAIRAFEMNAVDYLLKPFSASRFRQAVERALLRIEDKGDLTTKPVTDLKRQFEETPGEIDRVVARLGSRIVVIPVDTIYYIEAQDDYVMICSSLGNHLKEKTMKYFESHLPRNGFIRIHRSHIVNISQIVSVDLYGKDTHLVVLKSGARLKASAEGYKRLRELL</sequence>
<dbReference type="PATRIC" id="fig|1678841.3.peg.1594"/>
<dbReference type="Pfam" id="PF00072">
    <property type="entry name" value="Response_reg"/>
    <property type="match status" value="1"/>
</dbReference>
<dbReference type="Gene3D" id="3.40.50.2300">
    <property type="match status" value="1"/>
</dbReference>
<dbReference type="Proteomes" id="UP000053091">
    <property type="component" value="Unassembled WGS sequence"/>
</dbReference>
<dbReference type="GO" id="GO:0003677">
    <property type="term" value="F:DNA binding"/>
    <property type="evidence" value="ECO:0007669"/>
    <property type="project" value="InterPro"/>
</dbReference>
<evidence type="ECO:0000256" key="1">
    <source>
        <dbReference type="PROSITE-ProRule" id="PRU00169"/>
    </source>
</evidence>
<feature type="domain" description="Response regulatory" evidence="2">
    <location>
        <begin position="5"/>
        <end position="116"/>
    </location>
</feature>
<dbReference type="Gene3D" id="2.40.50.1020">
    <property type="entry name" value="LytTr DNA-binding domain"/>
    <property type="match status" value="1"/>
</dbReference>
<dbReference type="STRING" id="1678841.TBC1_111420"/>
<evidence type="ECO:0000313" key="5">
    <source>
        <dbReference type="Proteomes" id="UP000053091"/>
    </source>
</evidence>
<dbReference type="OrthoDB" id="1490554at2"/>
<organism evidence="4">
    <name type="scientific">Lentimicrobium saccharophilum</name>
    <dbReference type="NCBI Taxonomy" id="1678841"/>
    <lineage>
        <taxon>Bacteria</taxon>
        <taxon>Pseudomonadati</taxon>
        <taxon>Bacteroidota</taxon>
        <taxon>Bacteroidia</taxon>
        <taxon>Bacteroidales</taxon>
        <taxon>Lentimicrobiaceae</taxon>
        <taxon>Lentimicrobium</taxon>
    </lineage>
</organism>
<feature type="domain" description="HTH LytTR-type" evidence="3">
    <location>
        <begin position="151"/>
        <end position="249"/>
    </location>
</feature>
<evidence type="ECO:0000259" key="2">
    <source>
        <dbReference type="PROSITE" id="PS50110"/>
    </source>
</evidence>
<keyword evidence="5" id="KW-1185">Reference proteome</keyword>
<keyword evidence="1" id="KW-0597">Phosphoprotein</keyword>
<accession>A0A0S7C1M4</accession>
<protein>
    <submittedName>
        <fullName evidence="4">Two component transcriptional regulator, LytTR family</fullName>
    </submittedName>
</protein>
<dbReference type="PROSITE" id="PS50930">
    <property type="entry name" value="HTH_LYTTR"/>
    <property type="match status" value="1"/>
</dbReference>